<accession>A0AAF0TXX2</accession>
<dbReference type="Proteomes" id="UP001234989">
    <property type="component" value="Chromosome 7"/>
</dbReference>
<reference evidence="1" key="1">
    <citation type="submission" date="2023-08" db="EMBL/GenBank/DDBJ databases">
        <title>A de novo genome assembly of Solanum verrucosum Schlechtendal, a Mexican diploid species geographically isolated from the other diploid A-genome species in potato relatives.</title>
        <authorList>
            <person name="Hosaka K."/>
        </authorList>
    </citation>
    <scope>NUCLEOTIDE SEQUENCE</scope>
    <source>
        <tissue evidence="1">Young leaves</tissue>
    </source>
</reference>
<dbReference type="AlphaFoldDB" id="A0AAF0TXX2"/>
<evidence type="ECO:0000313" key="2">
    <source>
        <dbReference type="Proteomes" id="UP001234989"/>
    </source>
</evidence>
<gene>
    <name evidence="1" type="ORF">MTR67_029709</name>
</gene>
<protein>
    <submittedName>
        <fullName evidence="1">Uncharacterized protein</fullName>
    </submittedName>
</protein>
<dbReference type="EMBL" id="CP133618">
    <property type="protein sequence ID" value="WMV36324.1"/>
    <property type="molecule type" value="Genomic_DNA"/>
</dbReference>
<sequence>MVKSLAKQRWATILYRKSKFLRRLIIQRKPALGKEFPASAPRLIQQKRSATAMAADTSLLFKTELDRPAKIRVGSSLNAMIEHSPERKQAIITAIYSNSNSSSTMRQRKSKKNIEGVFGIWMKDGQPPFTENPNFSNASFFRAELSKQTKNGFSYPNGLLRAQILLYFNKAKEKSDTTMAADTSFLFKALTRAVGFFGPLMEKSLATQRWATTLYRNPILRRLILRSRNFIGNPFAVFEQEKSDDAMAADTSLLFKAITRKEAINHHCPFTTLAAQREEKEEEQEEYRGVFGMKGSNLLYLNKAKENSDDVMAADTGLLFKAVLGCPTKIRVRYSLDAMIEHSLERKEAIITAPLMPRLDFLYLNKAKEKIDAAMAADISLLFKAVTWSPCQDTGRRFSQLP</sequence>
<keyword evidence="2" id="KW-1185">Reference proteome</keyword>
<evidence type="ECO:0000313" key="1">
    <source>
        <dbReference type="EMBL" id="WMV36324.1"/>
    </source>
</evidence>
<name>A0AAF0TXX2_SOLVR</name>
<organism evidence="1 2">
    <name type="scientific">Solanum verrucosum</name>
    <dbReference type="NCBI Taxonomy" id="315347"/>
    <lineage>
        <taxon>Eukaryota</taxon>
        <taxon>Viridiplantae</taxon>
        <taxon>Streptophyta</taxon>
        <taxon>Embryophyta</taxon>
        <taxon>Tracheophyta</taxon>
        <taxon>Spermatophyta</taxon>
        <taxon>Magnoliopsida</taxon>
        <taxon>eudicotyledons</taxon>
        <taxon>Gunneridae</taxon>
        <taxon>Pentapetalae</taxon>
        <taxon>asterids</taxon>
        <taxon>lamiids</taxon>
        <taxon>Solanales</taxon>
        <taxon>Solanaceae</taxon>
        <taxon>Solanoideae</taxon>
        <taxon>Solaneae</taxon>
        <taxon>Solanum</taxon>
    </lineage>
</organism>
<proteinExistence type="predicted"/>